<gene>
    <name evidence="2" type="ORF">D7294_04660</name>
</gene>
<accession>A0A3A9ZC44</accession>
<protein>
    <recommendedName>
        <fullName evidence="4">Amino acid ABC transporter permease</fullName>
    </recommendedName>
</protein>
<dbReference type="EMBL" id="RBAL01000002">
    <property type="protein sequence ID" value="RKN45755.1"/>
    <property type="molecule type" value="Genomic_DNA"/>
</dbReference>
<evidence type="ECO:0008006" key="4">
    <source>
        <dbReference type="Google" id="ProtNLM"/>
    </source>
</evidence>
<sequence length="142" mass="15244">MGNFDEEWARIQADARERVARTRLDSAGDGQGSGARPGLGADWGAKRAAADHLDRETLPGVASAGERPVDSLTQAASRLAGWETARGLHTVLERWQAQVSALRGQLEVESNALRSTASDFQGLDAELGHRMRALNPSITDPE</sequence>
<reference evidence="2 3" key="1">
    <citation type="journal article" date="2014" name="Int. J. Syst. Evol. Microbiol.">
        <title>Streptomyces hoynatensis sp. nov., isolated from deep marine sediment.</title>
        <authorList>
            <person name="Veyisoglu A."/>
            <person name="Sahin N."/>
        </authorList>
    </citation>
    <scope>NUCLEOTIDE SEQUENCE [LARGE SCALE GENOMIC DNA]</scope>
    <source>
        <strain evidence="2 3">KCTC 29097</strain>
    </source>
</reference>
<name>A0A3A9ZC44_9ACTN</name>
<evidence type="ECO:0000313" key="3">
    <source>
        <dbReference type="Proteomes" id="UP000272474"/>
    </source>
</evidence>
<organism evidence="2 3">
    <name type="scientific">Streptomyces hoynatensis</name>
    <dbReference type="NCBI Taxonomy" id="1141874"/>
    <lineage>
        <taxon>Bacteria</taxon>
        <taxon>Bacillati</taxon>
        <taxon>Actinomycetota</taxon>
        <taxon>Actinomycetes</taxon>
        <taxon>Kitasatosporales</taxon>
        <taxon>Streptomycetaceae</taxon>
        <taxon>Streptomyces</taxon>
    </lineage>
</organism>
<evidence type="ECO:0000313" key="2">
    <source>
        <dbReference type="EMBL" id="RKN45755.1"/>
    </source>
</evidence>
<dbReference type="OrthoDB" id="4222567at2"/>
<keyword evidence="3" id="KW-1185">Reference proteome</keyword>
<feature type="region of interest" description="Disordered" evidence="1">
    <location>
        <begin position="23"/>
        <end position="48"/>
    </location>
</feature>
<proteinExistence type="predicted"/>
<dbReference type="Proteomes" id="UP000272474">
    <property type="component" value="Unassembled WGS sequence"/>
</dbReference>
<dbReference type="AlphaFoldDB" id="A0A3A9ZC44"/>
<comment type="caution">
    <text evidence="2">The sequence shown here is derived from an EMBL/GenBank/DDBJ whole genome shotgun (WGS) entry which is preliminary data.</text>
</comment>
<dbReference type="RefSeq" id="WP_120675777.1">
    <property type="nucleotide sequence ID" value="NZ_RBAL01000002.1"/>
</dbReference>
<evidence type="ECO:0000256" key="1">
    <source>
        <dbReference type="SAM" id="MobiDB-lite"/>
    </source>
</evidence>